<protein>
    <submittedName>
        <fullName evidence="2">Uncharacterized protein</fullName>
    </submittedName>
</protein>
<comment type="caution">
    <text evidence="2">The sequence shown here is derived from an EMBL/GenBank/DDBJ whole genome shotgun (WGS) entry which is preliminary data.</text>
</comment>
<evidence type="ECO:0000256" key="1">
    <source>
        <dbReference type="SAM" id="MobiDB-lite"/>
    </source>
</evidence>
<proteinExistence type="predicted"/>
<dbReference type="Proteomes" id="UP000663825">
    <property type="component" value="Unassembled WGS sequence"/>
</dbReference>
<gene>
    <name evidence="4" type="ORF">HFQ381_LOCUS5324</name>
    <name evidence="2" type="ORF">LUA448_LOCUS18916</name>
    <name evidence="3" type="ORF">TIS948_LOCUS29016</name>
</gene>
<dbReference type="EMBL" id="CAJOBO010000222">
    <property type="protein sequence ID" value="CAF4166595.1"/>
    <property type="molecule type" value="Genomic_DNA"/>
</dbReference>
<dbReference type="Proteomes" id="UP000663851">
    <property type="component" value="Unassembled WGS sequence"/>
</dbReference>
<evidence type="ECO:0000313" key="4">
    <source>
        <dbReference type="EMBL" id="CAF4166595.1"/>
    </source>
</evidence>
<dbReference type="Proteomes" id="UP000663833">
    <property type="component" value="Unassembled WGS sequence"/>
</dbReference>
<dbReference type="EMBL" id="CAJNXB010005275">
    <property type="protein sequence ID" value="CAF3415930.1"/>
    <property type="molecule type" value="Genomic_DNA"/>
</dbReference>
<evidence type="ECO:0000313" key="2">
    <source>
        <dbReference type="EMBL" id="CAF3415402.1"/>
    </source>
</evidence>
<accession>A0A818BFC7</accession>
<dbReference type="AlphaFoldDB" id="A0A818BFC7"/>
<name>A0A818BFC7_9BILA</name>
<dbReference type="EMBL" id="CAJNYD010002387">
    <property type="protein sequence ID" value="CAF3415402.1"/>
    <property type="molecule type" value="Genomic_DNA"/>
</dbReference>
<evidence type="ECO:0000313" key="5">
    <source>
        <dbReference type="Proteomes" id="UP000663833"/>
    </source>
</evidence>
<evidence type="ECO:0000313" key="3">
    <source>
        <dbReference type="EMBL" id="CAF3415930.1"/>
    </source>
</evidence>
<reference evidence="2" key="1">
    <citation type="submission" date="2021-02" db="EMBL/GenBank/DDBJ databases">
        <authorList>
            <person name="Nowell W R."/>
        </authorList>
    </citation>
    <scope>NUCLEOTIDE SEQUENCE</scope>
</reference>
<sequence length="289" mass="32458">MASKYRDVSVKLVRIQLSTNSPVVNYDHDVTIGMPRDPETNTTYLRVAVNQKSIFHEELDLFRWLDDASTNGVAVISTSSTKIISLYDAKNQATSAFFEDMKTFLRQEPAEQSHQPNTQGQRELAIQNLVSCIEQGSSIGAETAAKYLARSRANIEFNLSSPKDNADPKSSITPSAAAAVPSNVLQLTLRIECHLNREPLVGTIHVRSGTKLRVLKEEIETQTNIDRKNQYWYAFDRFMIDDDYVFGSTELVAPPTPRNAPRKKDETPTEPIRSGDTLIMYIAQMPPYT</sequence>
<feature type="region of interest" description="Disordered" evidence="1">
    <location>
        <begin position="251"/>
        <end position="272"/>
    </location>
</feature>
<dbReference type="OrthoDB" id="10039973at2759"/>
<organism evidence="2 5">
    <name type="scientific">Rotaria socialis</name>
    <dbReference type="NCBI Taxonomy" id="392032"/>
    <lineage>
        <taxon>Eukaryota</taxon>
        <taxon>Metazoa</taxon>
        <taxon>Spiralia</taxon>
        <taxon>Gnathifera</taxon>
        <taxon>Rotifera</taxon>
        <taxon>Eurotatoria</taxon>
        <taxon>Bdelloidea</taxon>
        <taxon>Philodinida</taxon>
        <taxon>Philodinidae</taxon>
        <taxon>Rotaria</taxon>
    </lineage>
</organism>